<dbReference type="CDD" id="cd09272">
    <property type="entry name" value="RNase_HI_RT_Ty1"/>
    <property type="match status" value="1"/>
</dbReference>
<comment type="caution">
    <text evidence="1">The sequence shown here is derived from an EMBL/GenBank/DDBJ whole genome shotgun (WGS) entry which is preliminary data.</text>
</comment>
<dbReference type="PANTHER" id="PTHR11439">
    <property type="entry name" value="GAG-POL-RELATED RETROTRANSPOSON"/>
    <property type="match status" value="1"/>
</dbReference>
<organism evidence="1 2">
    <name type="scientific">Tanacetum coccineum</name>
    <dbReference type="NCBI Taxonomy" id="301880"/>
    <lineage>
        <taxon>Eukaryota</taxon>
        <taxon>Viridiplantae</taxon>
        <taxon>Streptophyta</taxon>
        <taxon>Embryophyta</taxon>
        <taxon>Tracheophyta</taxon>
        <taxon>Spermatophyta</taxon>
        <taxon>Magnoliopsida</taxon>
        <taxon>eudicotyledons</taxon>
        <taxon>Gunneridae</taxon>
        <taxon>Pentapetalae</taxon>
        <taxon>asterids</taxon>
        <taxon>campanulids</taxon>
        <taxon>Asterales</taxon>
        <taxon>Asteraceae</taxon>
        <taxon>Asteroideae</taxon>
        <taxon>Anthemideae</taxon>
        <taxon>Anthemidinae</taxon>
        <taxon>Tanacetum</taxon>
    </lineage>
</organism>
<reference evidence="1" key="1">
    <citation type="journal article" date="2022" name="Int. J. Mol. Sci.">
        <title>Draft Genome of Tanacetum Coccineum: Genomic Comparison of Closely Related Tanacetum-Family Plants.</title>
        <authorList>
            <person name="Yamashiro T."/>
            <person name="Shiraishi A."/>
            <person name="Nakayama K."/>
            <person name="Satake H."/>
        </authorList>
    </citation>
    <scope>NUCLEOTIDE SEQUENCE</scope>
</reference>
<reference evidence="1" key="2">
    <citation type="submission" date="2022-01" db="EMBL/GenBank/DDBJ databases">
        <authorList>
            <person name="Yamashiro T."/>
            <person name="Shiraishi A."/>
            <person name="Satake H."/>
            <person name="Nakayama K."/>
        </authorList>
    </citation>
    <scope>NUCLEOTIDE SEQUENCE</scope>
</reference>
<gene>
    <name evidence="1" type="ORF">Tco_1093875</name>
</gene>
<dbReference type="EMBL" id="BQNB010020667">
    <property type="protein sequence ID" value="GJT98357.1"/>
    <property type="molecule type" value="Genomic_DNA"/>
</dbReference>
<evidence type="ECO:0000313" key="1">
    <source>
        <dbReference type="EMBL" id="GJT98357.1"/>
    </source>
</evidence>
<dbReference type="Pfam" id="PF14223">
    <property type="entry name" value="Retrotran_gag_2"/>
    <property type="match status" value="1"/>
</dbReference>
<sequence length="514" mass="57521">MGELTFFLGLQVTHKYGIFISQDNYVDEILKKFGFLTVKTTSTPMETSKPLMKDENAEDVDVHLYRSMIGSLMYLTSSRPVIMFVVCGYARFQVTPKVSHLHAVKRIFRYLKGQPNLSLWYPKDSPFDLEAYTDNDYAGASLDRKSTTGGCQFLRSRLISWQCNKQTIVANSTIEAEYMAAAFFYGQFWETATARTLDTGEVELTATIDGKVKIVTEASVRRHLQLADSDGISSLSNTKIFEQLSLMGPKKIFWEQFSSNIATAIICLATNRKTIRHESVVPQPISLTQTHVVDEAASTGVDVRYGGAATTITGVEVGQGSGNIDKTPTMPQDSPLIRVLGIKGFYKCLLLVQLSTAKRRLSTTKLKKIESQSETTQIVSALKLPVLKTRDYDLWSMRMEQYITHTDYALWEVIVNGDAHAIASASAGTEGPIPPKTVEQKEAIKARFGGNKESKKMKKTILKQQYENFTASRSEGLDKTYDRFQNLISQLEIHGEVISKEDENMKLLRSLPST</sequence>
<name>A0ABQ5IDY3_9ASTR</name>
<evidence type="ECO:0000313" key="2">
    <source>
        <dbReference type="Proteomes" id="UP001151760"/>
    </source>
</evidence>
<keyword evidence="2" id="KW-1185">Reference proteome</keyword>
<dbReference type="PANTHER" id="PTHR11439:SF509">
    <property type="entry name" value="RNA-DIRECTED DNA POLYMERASE"/>
    <property type="match status" value="1"/>
</dbReference>
<accession>A0ABQ5IDY3</accession>
<protein>
    <submittedName>
        <fullName evidence="1">Uncharacterized protein</fullName>
    </submittedName>
</protein>
<proteinExistence type="predicted"/>
<dbReference type="Proteomes" id="UP001151760">
    <property type="component" value="Unassembled WGS sequence"/>
</dbReference>